<name>A0A9J6P1I5_9CLOT</name>
<dbReference type="InterPro" id="IPR052710">
    <property type="entry name" value="CAAX_protease"/>
</dbReference>
<dbReference type="AlphaFoldDB" id="A0A9J6P1I5"/>
<dbReference type="GO" id="GO:0008237">
    <property type="term" value="F:metallopeptidase activity"/>
    <property type="evidence" value="ECO:0007669"/>
    <property type="project" value="UniProtKB-KW"/>
</dbReference>
<keyword evidence="4" id="KW-1185">Reference proteome</keyword>
<keyword evidence="3" id="KW-0378">Hydrolase</keyword>
<keyword evidence="1" id="KW-0472">Membrane</keyword>
<evidence type="ECO:0000313" key="3">
    <source>
        <dbReference type="EMBL" id="MCM1989352.1"/>
    </source>
</evidence>
<feature type="transmembrane region" description="Helical" evidence="1">
    <location>
        <begin position="212"/>
        <end position="230"/>
    </location>
</feature>
<dbReference type="PANTHER" id="PTHR36435:SF1">
    <property type="entry name" value="CAAX AMINO TERMINAL PROTEASE FAMILY PROTEIN"/>
    <property type="match status" value="1"/>
</dbReference>
<proteinExistence type="predicted"/>
<dbReference type="GO" id="GO:0080120">
    <property type="term" value="P:CAAX-box protein maturation"/>
    <property type="evidence" value="ECO:0007669"/>
    <property type="project" value="UniProtKB-ARBA"/>
</dbReference>
<keyword evidence="1" id="KW-1133">Transmembrane helix</keyword>
<feature type="transmembrane region" description="Helical" evidence="1">
    <location>
        <begin position="189"/>
        <end position="205"/>
    </location>
</feature>
<organism evidence="3 4">
    <name type="scientific">Oceanirhabdus seepicola</name>
    <dbReference type="NCBI Taxonomy" id="2828781"/>
    <lineage>
        <taxon>Bacteria</taxon>
        <taxon>Bacillati</taxon>
        <taxon>Bacillota</taxon>
        <taxon>Clostridia</taxon>
        <taxon>Eubacteriales</taxon>
        <taxon>Clostridiaceae</taxon>
        <taxon>Oceanirhabdus</taxon>
    </lineage>
</organism>
<evidence type="ECO:0000259" key="2">
    <source>
        <dbReference type="Pfam" id="PF02517"/>
    </source>
</evidence>
<keyword evidence="3" id="KW-0482">Metalloprotease</keyword>
<feature type="transmembrane region" description="Helical" evidence="1">
    <location>
        <begin position="56"/>
        <end position="72"/>
    </location>
</feature>
<dbReference type="EMBL" id="JAGSOJ010000001">
    <property type="protein sequence ID" value="MCM1989352.1"/>
    <property type="molecule type" value="Genomic_DNA"/>
</dbReference>
<feature type="domain" description="CAAX prenyl protease 2/Lysostaphin resistance protein A-like" evidence="2">
    <location>
        <begin position="134"/>
        <end position="220"/>
    </location>
</feature>
<feature type="transmembrane region" description="Helical" evidence="1">
    <location>
        <begin position="92"/>
        <end position="115"/>
    </location>
</feature>
<feature type="transmembrane region" description="Helical" evidence="1">
    <location>
        <begin position="165"/>
        <end position="183"/>
    </location>
</feature>
<feature type="transmembrane region" description="Helical" evidence="1">
    <location>
        <begin position="236"/>
        <end position="254"/>
    </location>
</feature>
<accession>A0A9J6P1I5</accession>
<reference evidence="3" key="2">
    <citation type="submission" date="2021-04" db="EMBL/GenBank/DDBJ databases">
        <authorList>
            <person name="Dong X."/>
        </authorList>
    </citation>
    <scope>NUCLEOTIDE SEQUENCE</scope>
    <source>
        <strain evidence="3">ZWT</strain>
    </source>
</reference>
<dbReference type="RefSeq" id="WP_250858350.1">
    <property type="nucleotide sequence ID" value="NZ_JAGSOJ010000001.1"/>
</dbReference>
<dbReference type="InterPro" id="IPR003675">
    <property type="entry name" value="Rce1/LyrA-like_dom"/>
</dbReference>
<keyword evidence="3" id="KW-0645">Protease</keyword>
<dbReference type="Proteomes" id="UP001056429">
    <property type="component" value="Unassembled WGS sequence"/>
</dbReference>
<protein>
    <submittedName>
        <fullName evidence="3">CPBP family intramembrane metalloprotease</fullName>
    </submittedName>
</protein>
<keyword evidence="1" id="KW-0812">Transmembrane</keyword>
<dbReference type="PANTHER" id="PTHR36435">
    <property type="entry name" value="SLR1288 PROTEIN"/>
    <property type="match status" value="1"/>
</dbReference>
<gene>
    <name evidence="3" type="ORF">KDK92_06340</name>
</gene>
<dbReference type="Pfam" id="PF02517">
    <property type="entry name" value="Rce1-like"/>
    <property type="match status" value="1"/>
</dbReference>
<feature type="transmembrane region" description="Helical" evidence="1">
    <location>
        <begin position="135"/>
        <end position="153"/>
    </location>
</feature>
<sequence length="277" mass="31680">MSEITNNDLSNKDGRSLIGVILLYIKLELLILLVSLPFILASYILKDYIPYEACRFIEIIGLIFSHLCVIYLHCKKENFKIKVNQKLPIKFYVYILLFRLSYGLLYDSTIGAFLYTFEPSKTITERMTSIASGNIFPIISACLIAPIVEELLFRGVFLEYLRKKSSCITAVLISSLFFGLTHFNLHQGVGAFFSGLFLGFIYLKTNSLLPCIFLHMAHNSFVVLITYFSIYPNEISPIIIIISAGLLVISLLLINRTKIDESKKFNFRFLEKHNLVQ</sequence>
<reference evidence="3" key="1">
    <citation type="journal article" date="2021" name="mSystems">
        <title>Bacteria and Archaea Synergistically Convert Glycine Betaine to Biogenic Methane in the Formosa Cold Seep of the South China Sea.</title>
        <authorList>
            <person name="Li L."/>
            <person name="Zhang W."/>
            <person name="Zhang S."/>
            <person name="Song L."/>
            <person name="Sun Q."/>
            <person name="Zhang H."/>
            <person name="Xiang H."/>
            <person name="Dong X."/>
        </authorList>
    </citation>
    <scope>NUCLEOTIDE SEQUENCE</scope>
    <source>
        <strain evidence="3">ZWT</strain>
    </source>
</reference>
<comment type="caution">
    <text evidence="3">The sequence shown here is derived from an EMBL/GenBank/DDBJ whole genome shotgun (WGS) entry which is preliminary data.</text>
</comment>
<evidence type="ECO:0000256" key="1">
    <source>
        <dbReference type="SAM" id="Phobius"/>
    </source>
</evidence>
<feature type="transmembrane region" description="Helical" evidence="1">
    <location>
        <begin position="21"/>
        <end position="44"/>
    </location>
</feature>
<dbReference type="GO" id="GO:0004175">
    <property type="term" value="F:endopeptidase activity"/>
    <property type="evidence" value="ECO:0007669"/>
    <property type="project" value="UniProtKB-ARBA"/>
</dbReference>
<evidence type="ECO:0000313" key="4">
    <source>
        <dbReference type="Proteomes" id="UP001056429"/>
    </source>
</evidence>